<proteinExistence type="predicted"/>
<feature type="non-terminal residue" evidence="2">
    <location>
        <position position="56"/>
    </location>
</feature>
<sequence>MAQNEYRVQNDRGPKKKPGMLDLDTGTALLAGQSKMNHSIESLLKIMTNQATSQAQ</sequence>
<evidence type="ECO:0000313" key="2">
    <source>
        <dbReference type="EMBL" id="MCI96683.1"/>
    </source>
</evidence>
<dbReference type="AlphaFoldDB" id="A0A392WA58"/>
<dbReference type="Proteomes" id="UP000265520">
    <property type="component" value="Unassembled WGS sequence"/>
</dbReference>
<dbReference type="EMBL" id="LXQA011421210">
    <property type="protein sequence ID" value="MCI96683.1"/>
    <property type="molecule type" value="Genomic_DNA"/>
</dbReference>
<name>A0A392WA58_9FABA</name>
<evidence type="ECO:0000256" key="1">
    <source>
        <dbReference type="SAM" id="MobiDB-lite"/>
    </source>
</evidence>
<protein>
    <submittedName>
        <fullName evidence="2">Uncharacterized protein</fullName>
    </submittedName>
</protein>
<keyword evidence="3" id="KW-1185">Reference proteome</keyword>
<accession>A0A392WA58</accession>
<reference evidence="2 3" key="1">
    <citation type="journal article" date="2018" name="Front. Plant Sci.">
        <title>Red Clover (Trifolium pratense) and Zigzag Clover (T. medium) - A Picture of Genomic Similarities and Differences.</title>
        <authorList>
            <person name="Dluhosova J."/>
            <person name="Istvanek J."/>
            <person name="Nedelnik J."/>
            <person name="Repkova J."/>
        </authorList>
    </citation>
    <scope>NUCLEOTIDE SEQUENCE [LARGE SCALE GENOMIC DNA]</scope>
    <source>
        <strain evidence="3">cv. 10/8</strain>
        <tissue evidence="2">Leaf</tissue>
    </source>
</reference>
<comment type="caution">
    <text evidence="2">The sequence shown here is derived from an EMBL/GenBank/DDBJ whole genome shotgun (WGS) entry which is preliminary data.</text>
</comment>
<evidence type="ECO:0000313" key="3">
    <source>
        <dbReference type="Proteomes" id="UP000265520"/>
    </source>
</evidence>
<organism evidence="2 3">
    <name type="scientific">Trifolium medium</name>
    <dbReference type="NCBI Taxonomy" id="97028"/>
    <lineage>
        <taxon>Eukaryota</taxon>
        <taxon>Viridiplantae</taxon>
        <taxon>Streptophyta</taxon>
        <taxon>Embryophyta</taxon>
        <taxon>Tracheophyta</taxon>
        <taxon>Spermatophyta</taxon>
        <taxon>Magnoliopsida</taxon>
        <taxon>eudicotyledons</taxon>
        <taxon>Gunneridae</taxon>
        <taxon>Pentapetalae</taxon>
        <taxon>rosids</taxon>
        <taxon>fabids</taxon>
        <taxon>Fabales</taxon>
        <taxon>Fabaceae</taxon>
        <taxon>Papilionoideae</taxon>
        <taxon>50 kb inversion clade</taxon>
        <taxon>NPAAA clade</taxon>
        <taxon>Hologalegina</taxon>
        <taxon>IRL clade</taxon>
        <taxon>Trifolieae</taxon>
        <taxon>Trifolium</taxon>
    </lineage>
</organism>
<feature type="region of interest" description="Disordered" evidence="1">
    <location>
        <begin position="1"/>
        <end position="23"/>
    </location>
</feature>